<gene>
    <name evidence="10" type="ORF">EZS28_017777</name>
</gene>
<dbReference type="OrthoDB" id="21474at2759"/>
<comment type="subcellular location">
    <subcellularLocation>
        <location evidence="1">Nucleus</location>
    </subcellularLocation>
</comment>
<evidence type="ECO:0000256" key="5">
    <source>
        <dbReference type="ARBA" id="ARBA00022833"/>
    </source>
</evidence>
<feature type="domain" description="Zinc finger C2H2 LYAR-type" evidence="9">
    <location>
        <begin position="32"/>
        <end position="58"/>
    </location>
</feature>
<dbReference type="GO" id="GO:0005730">
    <property type="term" value="C:nucleolus"/>
    <property type="evidence" value="ECO:0007669"/>
    <property type="project" value="TreeGrafter"/>
</dbReference>
<dbReference type="GO" id="GO:0008270">
    <property type="term" value="F:zinc ion binding"/>
    <property type="evidence" value="ECO:0007669"/>
    <property type="project" value="UniProtKB-KW"/>
</dbReference>
<comment type="caution">
    <text evidence="10">The sequence shown here is derived from an EMBL/GenBank/DDBJ whole genome shotgun (WGS) entry which is preliminary data.</text>
</comment>
<dbReference type="EMBL" id="SNRW01004689">
    <property type="protein sequence ID" value="KAA6386696.1"/>
    <property type="molecule type" value="Genomic_DNA"/>
</dbReference>
<organism evidence="10 11">
    <name type="scientific">Streblomastix strix</name>
    <dbReference type="NCBI Taxonomy" id="222440"/>
    <lineage>
        <taxon>Eukaryota</taxon>
        <taxon>Metamonada</taxon>
        <taxon>Preaxostyla</taxon>
        <taxon>Oxymonadida</taxon>
        <taxon>Streblomastigidae</taxon>
        <taxon>Streblomastix</taxon>
    </lineage>
</organism>
<protein>
    <recommendedName>
        <fullName evidence="9">Zinc finger C2H2 LYAR-type domain-containing protein</fullName>
    </recommendedName>
</protein>
<evidence type="ECO:0000256" key="6">
    <source>
        <dbReference type="ARBA" id="ARBA00023242"/>
    </source>
</evidence>
<dbReference type="InterPro" id="IPR039999">
    <property type="entry name" value="LYAR"/>
</dbReference>
<dbReference type="FunFam" id="3.30.1490.490:FF:000001">
    <property type="entry name" value="cell growth-regulating nucleolar protein-like"/>
    <property type="match status" value="1"/>
</dbReference>
<dbReference type="Pfam" id="PF08790">
    <property type="entry name" value="zf-LYAR"/>
    <property type="match status" value="1"/>
</dbReference>
<evidence type="ECO:0000256" key="4">
    <source>
        <dbReference type="ARBA" id="ARBA00022771"/>
    </source>
</evidence>
<evidence type="ECO:0000313" key="10">
    <source>
        <dbReference type="EMBL" id="KAA6386696.1"/>
    </source>
</evidence>
<dbReference type="InterPro" id="IPR014898">
    <property type="entry name" value="Znf_C2H2_LYAR"/>
</dbReference>
<dbReference type="AlphaFoldDB" id="A0A5J4VX16"/>
<evidence type="ECO:0000256" key="7">
    <source>
        <dbReference type="PROSITE-ProRule" id="PRU01145"/>
    </source>
</evidence>
<evidence type="ECO:0000256" key="1">
    <source>
        <dbReference type="ARBA" id="ARBA00004123"/>
    </source>
</evidence>
<dbReference type="PROSITE" id="PS51804">
    <property type="entry name" value="ZF_C2HC_LYAR"/>
    <property type="match status" value="2"/>
</dbReference>
<keyword evidence="3" id="KW-0677">Repeat</keyword>
<dbReference type="Gene3D" id="3.30.1490.490">
    <property type="match status" value="1"/>
</dbReference>
<evidence type="ECO:0000256" key="2">
    <source>
        <dbReference type="ARBA" id="ARBA00022723"/>
    </source>
</evidence>
<evidence type="ECO:0000313" key="11">
    <source>
        <dbReference type="Proteomes" id="UP000324800"/>
    </source>
</evidence>
<dbReference type="GO" id="GO:0006364">
    <property type="term" value="P:rRNA processing"/>
    <property type="evidence" value="ECO:0007669"/>
    <property type="project" value="TreeGrafter"/>
</dbReference>
<feature type="compositionally biased region" description="Polar residues" evidence="8">
    <location>
        <begin position="99"/>
        <end position="110"/>
    </location>
</feature>
<dbReference type="GO" id="GO:0003677">
    <property type="term" value="F:DNA binding"/>
    <property type="evidence" value="ECO:0007669"/>
    <property type="project" value="InterPro"/>
</dbReference>
<reference evidence="10 11" key="1">
    <citation type="submission" date="2019-03" db="EMBL/GenBank/DDBJ databases">
        <title>Single cell metagenomics reveals metabolic interactions within the superorganism composed of flagellate Streblomastix strix and complex community of Bacteroidetes bacteria on its surface.</title>
        <authorList>
            <person name="Treitli S.C."/>
            <person name="Kolisko M."/>
            <person name="Husnik F."/>
            <person name="Keeling P."/>
            <person name="Hampl V."/>
        </authorList>
    </citation>
    <scope>NUCLEOTIDE SEQUENCE [LARGE SCALE GENOMIC DNA]</scope>
    <source>
        <strain evidence="10">ST1C</strain>
    </source>
</reference>
<proteinExistence type="predicted"/>
<keyword evidence="4 7" id="KW-0863">Zinc-finger</keyword>
<dbReference type="GO" id="GO:0000122">
    <property type="term" value="P:negative regulation of transcription by RNA polymerase II"/>
    <property type="evidence" value="ECO:0007669"/>
    <property type="project" value="TreeGrafter"/>
</dbReference>
<feature type="compositionally biased region" description="Basic and acidic residues" evidence="8">
    <location>
        <begin position="82"/>
        <end position="98"/>
    </location>
</feature>
<feature type="region of interest" description="Disordered" evidence="8">
    <location>
        <begin position="62"/>
        <end position="113"/>
    </location>
</feature>
<dbReference type="SUPFAM" id="SSF57667">
    <property type="entry name" value="beta-beta-alpha zinc fingers"/>
    <property type="match status" value="2"/>
</dbReference>
<name>A0A5J4VX16_9EUKA</name>
<evidence type="ECO:0000256" key="3">
    <source>
        <dbReference type="ARBA" id="ARBA00022737"/>
    </source>
</evidence>
<dbReference type="PANTHER" id="PTHR13100:SF10">
    <property type="entry name" value="CELL GROWTH-REGULATING NUCLEOLAR PROTEIN"/>
    <property type="match status" value="1"/>
</dbReference>
<accession>A0A5J4VX16</accession>
<dbReference type="Proteomes" id="UP000324800">
    <property type="component" value="Unassembled WGS sequence"/>
</dbReference>
<keyword evidence="2" id="KW-0479">Metal-binding</keyword>
<dbReference type="InterPro" id="IPR036236">
    <property type="entry name" value="Znf_C2H2_sf"/>
</dbReference>
<dbReference type="PANTHER" id="PTHR13100">
    <property type="entry name" value="CELL GROWTH-REGULATING NUCLEOLAR PROTEIN LYAR"/>
    <property type="match status" value="1"/>
</dbReference>
<sequence length="196" mass="22511">MVTFTCDRCNETFKKNKIQGHINGQCRGATATCIDCLKSFSGAALDKHTSCISEEQKYQGNMYKQKKDKQQKTQKSANVPKAEQEQKQDQISSDKEQQQVETIDTDQQNESNKRSIFDEAIDSINFNWKTSAKKIIKHEGPLDSIQLNEKVSNQFFIEVRKQTSEIVESRISKALSKIKRLELKEGKYQLRAKAKK</sequence>
<evidence type="ECO:0000259" key="9">
    <source>
        <dbReference type="Pfam" id="PF08790"/>
    </source>
</evidence>
<keyword evidence="6" id="KW-0539">Nucleus</keyword>
<evidence type="ECO:0000256" key="8">
    <source>
        <dbReference type="SAM" id="MobiDB-lite"/>
    </source>
</evidence>
<keyword evidence="5" id="KW-0862">Zinc</keyword>